<dbReference type="GO" id="GO:0005615">
    <property type="term" value="C:extracellular space"/>
    <property type="evidence" value="ECO:0007669"/>
    <property type="project" value="TreeGrafter"/>
</dbReference>
<dbReference type="PROSITE" id="PS51406">
    <property type="entry name" value="FIBRINOGEN_C_2"/>
    <property type="match status" value="1"/>
</dbReference>
<feature type="domain" description="Fibrinogen C-terminal" evidence="1">
    <location>
        <begin position="218"/>
        <end position="436"/>
    </location>
</feature>
<dbReference type="PANTHER" id="PTHR19143:SF327">
    <property type="entry name" value="FI21813P1-RELATED"/>
    <property type="match status" value="1"/>
</dbReference>
<evidence type="ECO:0000259" key="1">
    <source>
        <dbReference type="PROSITE" id="PS51406"/>
    </source>
</evidence>
<dbReference type="Gene3D" id="4.10.530.10">
    <property type="entry name" value="Gamma-fibrinogen Carboxyl Terminal Fragment, domain 2"/>
    <property type="match status" value="1"/>
</dbReference>
<gene>
    <name evidence="2" type="ORF">C0Q70_02187</name>
</gene>
<dbReference type="PANTHER" id="PTHR19143">
    <property type="entry name" value="FIBRINOGEN/TENASCIN/ANGIOPOEITIN"/>
    <property type="match status" value="1"/>
</dbReference>
<dbReference type="OrthoDB" id="6081480at2759"/>
<dbReference type="Gene3D" id="3.90.215.10">
    <property type="entry name" value="Gamma Fibrinogen, chain A, domain 1"/>
    <property type="match status" value="1"/>
</dbReference>
<dbReference type="InterPro" id="IPR014716">
    <property type="entry name" value="Fibrinogen_a/b/g_C_1"/>
</dbReference>
<sequence>MTTRQVITFQPSHTVRGMKKRSLGGLTCRRPCVVMPLMSRTMFRSLHLYLQVCLMLLGLEPQKHTATAEKRLARVNYCGGRVLGAHHRYRSAPARSVLECATFCGADPGCQAVVFDASAAWCHLGNVIANSDCSNMELATSGMTHYQTRRTGADESLHVTVTTGRDKDPSLMSNDGLFTHLYLSVSAGRSPAEQPQVCGANQVLQGATCECAPGYRGNPCTAYIGDCEDLRTTGVTADGVYSIFPLQAWESFPVYCSFKSKARTWIMERYSPNFSFNLTWAAYRDGFGSLAGDYWLGLQKIHLLTTSKAYSLRVGVKLKNSTTLYQTYNNFAVADESNYFRLSVGPFSSTDDLGNCLQPLNGSSFSTHDSDHDGEDAINCAAQRSGGWWFRSITCSTCNPTGLLGQQGLGGDNEAFWTSDKGRLTPLKISFYLQTM</sequence>
<dbReference type="InterPro" id="IPR002181">
    <property type="entry name" value="Fibrinogen_a/b/g_C_dom"/>
</dbReference>
<evidence type="ECO:0000313" key="2">
    <source>
        <dbReference type="EMBL" id="PVD39552.1"/>
    </source>
</evidence>
<dbReference type="InterPro" id="IPR050373">
    <property type="entry name" value="Fibrinogen_C-term_domain"/>
</dbReference>
<organism evidence="2 3">
    <name type="scientific">Pomacea canaliculata</name>
    <name type="common">Golden apple snail</name>
    <dbReference type="NCBI Taxonomy" id="400727"/>
    <lineage>
        <taxon>Eukaryota</taxon>
        <taxon>Metazoa</taxon>
        <taxon>Spiralia</taxon>
        <taxon>Lophotrochozoa</taxon>
        <taxon>Mollusca</taxon>
        <taxon>Gastropoda</taxon>
        <taxon>Caenogastropoda</taxon>
        <taxon>Architaenioglossa</taxon>
        <taxon>Ampullarioidea</taxon>
        <taxon>Ampullariidae</taxon>
        <taxon>Pomacea</taxon>
    </lineage>
</organism>
<dbReference type="EMBL" id="PZQS01000001">
    <property type="protein sequence ID" value="PVD39552.1"/>
    <property type="molecule type" value="Genomic_DNA"/>
</dbReference>
<dbReference type="STRING" id="400727.A0A2T7Q1J4"/>
<dbReference type="SUPFAM" id="SSF56496">
    <property type="entry name" value="Fibrinogen C-terminal domain-like"/>
    <property type="match status" value="1"/>
</dbReference>
<comment type="caution">
    <text evidence="2">The sequence shown here is derived from an EMBL/GenBank/DDBJ whole genome shotgun (WGS) entry which is preliminary data.</text>
</comment>
<dbReference type="SMART" id="SM00186">
    <property type="entry name" value="FBG"/>
    <property type="match status" value="1"/>
</dbReference>
<proteinExistence type="predicted"/>
<dbReference type="InterPro" id="IPR036056">
    <property type="entry name" value="Fibrinogen-like_C"/>
</dbReference>
<evidence type="ECO:0000313" key="3">
    <source>
        <dbReference type="Proteomes" id="UP000245119"/>
    </source>
</evidence>
<dbReference type="Proteomes" id="UP000245119">
    <property type="component" value="Linkage Group LG1"/>
</dbReference>
<keyword evidence="3" id="KW-1185">Reference proteome</keyword>
<dbReference type="AlphaFoldDB" id="A0A2T7Q1J4"/>
<protein>
    <recommendedName>
        <fullName evidence="1">Fibrinogen C-terminal domain-containing protein</fullName>
    </recommendedName>
</protein>
<name>A0A2T7Q1J4_POMCA</name>
<reference evidence="2 3" key="1">
    <citation type="submission" date="2018-04" db="EMBL/GenBank/DDBJ databases">
        <title>The genome of golden apple snail Pomacea canaliculata provides insight into stress tolerance and invasive adaptation.</title>
        <authorList>
            <person name="Liu C."/>
            <person name="Liu B."/>
            <person name="Ren Y."/>
            <person name="Zhang Y."/>
            <person name="Wang H."/>
            <person name="Li S."/>
            <person name="Jiang F."/>
            <person name="Yin L."/>
            <person name="Zhang G."/>
            <person name="Qian W."/>
            <person name="Fan W."/>
        </authorList>
    </citation>
    <scope>NUCLEOTIDE SEQUENCE [LARGE SCALE GENOMIC DNA]</scope>
    <source>
        <strain evidence="2">SZHN2017</strain>
        <tissue evidence="2">Muscle</tissue>
    </source>
</reference>
<accession>A0A2T7Q1J4</accession>
<dbReference type="Pfam" id="PF00147">
    <property type="entry name" value="Fibrinogen_C"/>
    <property type="match status" value="1"/>
</dbReference>
<dbReference type="Gene3D" id="3.50.4.10">
    <property type="entry name" value="Hepatocyte Growth Factor"/>
    <property type="match status" value="1"/>
</dbReference>